<sequence length="327" mass="36898">MTYKKLFYLLVFFIGIAHAKITPPIKSECIEYTEPSSKLQCNHFNDHMTPTVLYRLGPGRNNVAQGIALESDKRILYSLHVTGNPEQGVLNRFIDIDGKGKLVAIDYQKPSSLIGHQGITIIPGSDFLLSSTGNGIKNKGWYISLFKYTPYDAPSSFSSIQVFDSSYSTTANTMPVVTPDSNHLLVRGRINNHNIIRVYDLTKINFLQSSDIRKKPSFEWQVDDEVTKDKYYFQAITADNNFVYILSGKAGKEHKRLYTYLLDGTLVSKADNVILGEKDAISSGKEGHWEPEGMAIDSRKKELYMLFAVGDKGKRLGNIYKLELHEH</sequence>
<dbReference type="Proteomes" id="UP000284908">
    <property type="component" value="Unassembled WGS sequence"/>
</dbReference>
<organism evidence="2 3">
    <name type="scientific">Rahnella woolbedingensis</name>
    <dbReference type="NCBI Taxonomy" id="1510574"/>
    <lineage>
        <taxon>Bacteria</taxon>
        <taxon>Pseudomonadati</taxon>
        <taxon>Pseudomonadota</taxon>
        <taxon>Gammaproteobacteria</taxon>
        <taxon>Enterobacterales</taxon>
        <taxon>Yersiniaceae</taxon>
        <taxon>Rahnella</taxon>
    </lineage>
</organism>
<reference evidence="2 3" key="1">
    <citation type="submission" date="2018-09" db="EMBL/GenBank/DDBJ databases">
        <authorList>
            <person name="Le Fleche-Mateos A."/>
        </authorList>
    </citation>
    <scope>NUCLEOTIDE SEQUENCE [LARGE SCALE GENOMIC DNA]</scope>
    <source>
        <strain evidence="2 3">DSM 27399</strain>
    </source>
</reference>
<dbReference type="RefSeq" id="WP_120131349.1">
    <property type="nucleotide sequence ID" value="NZ_RAHH01000003.1"/>
</dbReference>
<dbReference type="OrthoDB" id="6637906at2"/>
<name>A0A419NDS1_9GAMM</name>
<dbReference type="AlphaFoldDB" id="A0A419NDS1"/>
<dbReference type="EMBL" id="RAHH01000003">
    <property type="protein sequence ID" value="RJT46760.1"/>
    <property type="molecule type" value="Genomic_DNA"/>
</dbReference>
<comment type="caution">
    <text evidence="2">The sequence shown here is derived from an EMBL/GenBank/DDBJ whole genome shotgun (WGS) entry which is preliminary data.</text>
</comment>
<evidence type="ECO:0000259" key="1">
    <source>
        <dbReference type="Pfam" id="PF21311"/>
    </source>
</evidence>
<feature type="domain" description="P68 RBP/TagC-like beta-propeller" evidence="1">
    <location>
        <begin position="170"/>
        <end position="320"/>
    </location>
</feature>
<evidence type="ECO:0000313" key="2">
    <source>
        <dbReference type="EMBL" id="RJT46760.1"/>
    </source>
</evidence>
<evidence type="ECO:0000313" key="3">
    <source>
        <dbReference type="Proteomes" id="UP000284908"/>
    </source>
</evidence>
<accession>A0A419NDS1</accession>
<dbReference type="InterPro" id="IPR048799">
    <property type="entry name" value="P68_RBP_TagC-like_beta-prop"/>
</dbReference>
<gene>
    <name evidence="2" type="ORF">D6C13_02930</name>
</gene>
<dbReference type="Pfam" id="PF21311">
    <property type="entry name" value="Phage_RBD_prop"/>
    <property type="match status" value="1"/>
</dbReference>
<keyword evidence="3" id="KW-1185">Reference proteome</keyword>
<dbReference type="SUPFAM" id="SSF82171">
    <property type="entry name" value="DPP6 N-terminal domain-like"/>
    <property type="match status" value="1"/>
</dbReference>
<proteinExistence type="predicted"/>
<protein>
    <recommendedName>
        <fullName evidence="1">P68 RBP/TagC-like beta-propeller domain-containing protein</fullName>
    </recommendedName>
</protein>